<dbReference type="PANTHER" id="PTHR13271:SF34">
    <property type="entry name" value="N-LYSINE METHYLTRANSFERASE SETD6"/>
    <property type="match status" value="1"/>
</dbReference>
<dbReference type="Pfam" id="PF00856">
    <property type="entry name" value="SET"/>
    <property type="match status" value="1"/>
</dbReference>
<keyword evidence="3" id="KW-1185">Reference proteome</keyword>
<feature type="domain" description="SET" evidence="1">
    <location>
        <begin position="63"/>
        <end position="324"/>
    </location>
</feature>
<dbReference type="InParanoid" id="A0A1Z5KB52"/>
<evidence type="ECO:0000313" key="2">
    <source>
        <dbReference type="EMBL" id="GAX23494.1"/>
    </source>
</evidence>
<sequence length="368" mass="41535">MHFFTQVITAAFALQYRHHSCRSHHNIPSTSYRLSLSSESHTDNQKYQDMLEWLKSKGADINSKIEIRPSTRQGSGYGVFVNDAVDADELLFTIPRSACITLDQALQDEACGKIFQKIIDQAGPGGATVAMAGFMAKEWLLTPTDSNPTQDTPFGPYLRTLPWARGVNNQEHILFWSNQEIETSLKGSMCYSEATALREEVKLAIRVLNGIVKPPIEAERRKERGEEEEQKSGFTWPWQAESSNEDTTSILEGLPEAVKGAFVCLLTRAFEDEGDAEKLVPMLDMMQHSEDPSISHVMRKSDGSVQVRARKALEGGEELFNQYRSELEESMPYHRFFTRYGFVPGVEEDMMNLLQDKSSIFFAQTAEV</sequence>
<dbReference type="OrthoDB" id="341421at2759"/>
<dbReference type="PANTHER" id="PTHR13271">
    <property type="entry name" value="UNCHARACTERIZED PUTATIVE METHYLTRANSFERASE"/>
    <property type="match status" value="1"/>
</dbReference>
<dbReference type="PROSITE" id="PS50280">
    <property type="entry name" value="SET"/>
    <property type="match status" value="1"/>
</dbReference>
<dbReference type="SUPFAM" id="SSF82199">
    <property type="entry name" value="SET domain"/>
    <property type="match status" value="1"/>
</dbReference>
<dbReference type="AlphaFoldDB" id="A0A1Z5KB52"/>
<organism evidence="2 3">
    <name type="scientific">Fistulifera solaris</name>
    <name type="common">Oleaginous diatom</name>
    <dbReference type="NCBI Taxonomy" id="1519565"/>
    <lineage>
        <taxon>Eukaryota</taxon>
        <taxon>Sar</taxon>
        <taxon>Stramenopiles</taxon>
        <taxon>Ochrophyta</taxon>
        <taxon>Bacillariophyta</taxon>
        <taxon>Bacillariophyceae</taxon>
        <taxon>Bacillariophycidae</taxon>
        <taxon>Naviculales</taxon>
        <taxon>Naviculaceae</taxon>
        <taxon>Fistulifera</taxon>
    </lineage>
</organism>
<evidence type="ECO:0000313" key="3">
    <source>
        <dbReference type="Proteomes" id="UP000198406"/>
    </source>
</evidence>
<accession>A0A1Z5KB52</accession>
<gene>
    <name evidence="2" type="ORF">FisN_14Hh334</name>
</gene>
<dbReference type="EMBL" id="BDSP01000202">
    <property type="protein sequence ID" value="GAX23494.1"/>
    <property type="molecule type" value="Genomic_DNA"/>
</dbReference>
<reference evidence="2 3" key="1">
    <citation type="journal article" date="2015" name="Plant Cell">
        <title>Oil accumulation by the oleaginous diatom Fistulifera solaris as revealed by the genome and transcriptome.</title>
        <authorList>
            <person name="Tanaka T."/>
            <person name="Maeda Y."/>
            <person name="Veluchamy A."/>
            <person name="Tanaka M."/>
            <person name="Abida H."/>
            <person name="Marechal E."/>
            <person name="Bowler C."/>
            <person name="Muto M."/>
            <person name="Sunaga Y."/>
            <person name="Tanaka M."/>
            <person name="Yoshino T."/>
            <person name="Taniguchi T."/>
            <person name="Fukuda Y."/>
            <person name="Nemoto M."/>
            <person name="Matsumoto M."/>
            <person name="Wong P.S."/>
            <person name="Aburatani S."/>
            <person name="Fujibuchi W."/>
        </authorList>
    </citation>
    <scope>NUCLEOTIDE SEQUENCE [LARGE SCALE GENOMIC DNA]</scope>
    <source>
        <strain evidence="2 3">JPCC DA0580</strain>
    </source>
</reference>
<dbReference type="GO" id="GO:0016279">
    <property type="term" value="F:protein-lysine N-methyltransferase activity"/>
    <property type="evidence" value="ECO:0007669"/>
    <property type="project" value="TreeGrafter"/>
</dbReference>
<proteinExistence type="predicted"/>
<comment type="caution">
    <text evidence="2">The sequence shown here is derived from an EMBL/GenBank/DDBJ whole genome shotgun (WGS) entry which is preliminary data.</text>
</comment>
<dbReference type="GO" id="GO:0005634">
    <property type="term" value="C:nucleus"/>
    <property type="evidence" value="ECO:0007669"/>
    <property type="project" value="TreeGrafter"/>
</dbReference>
<name>A0A1Z5KB52_FISSO</name>
<protein>
    <recommendedName>
        <fullName evidence="1">SET domain-containing protein</fullName>
    </recommendedName>
</protein>
<dbReference type="InterPro" id="IPR001214">
    <property type="entry name" value="SET_dom"/>
</dbReference>
<dbReference type="InterPro" id="IPR046341">
    <property type="entry name" value="SET_dom_sf"/>
</dbReference>
<evidence type="ECO:0000259" key="1">
    <source>
        <dbReference type="PROSITE" id="PS50280"/>
    </source>
</evidence>
<dbReference type="CDD" id="cd10527">
    <property type="entry name" value="SET_LSMT"/>
    <property type="match status" value="1"/>
</dbReference>
<dbReference type="Proteomes" id="UP000198406">
    <property type="component" value="Unassembled WGS sequence"/>
</dbReference>
<dbReference type="Gene3D" id="3.90.1410.10">
    <property type="entry name" value="set domain protein methyltransferase, domain 1"/>
    <property type="match status" value="1"/>
</dbReference>
<dbReference type="InterPro" id="IPR050600">
    <property type="entry name" value="SETD3_SETD6_MTase"/>
</dbReference>